<feature type="region of interest" description="Disordered" evidence="1">
    <location>
        <begin position="1"/>
        <end position="25"/>
    </location>
</feature>
<organism evidence="2 3">
    <name type="scientific">Lithocarpus litseifolius</name>
    <dbReference type="NCBI Taxonomy" id="425828"/>
    <lineage>
        <taxon>Eukaryota</taxon>
        <taxon>Viridiplantae</taxon>
        <taxon>Streptophyta</taxon>
        <taxon>Embryophyta</taxon>
        <taxon>Tracheophyta</taxon>
        <taxon>Spermatophyta</taxon>
        <taxon>Magnoliopsida</taxon>
        <taxon>eudicotyledons</taxon>
        <taxon>Gunneridae</taxon>
        <taxon>Pentapetalae</taxon>
        <taxon>rosids</taxon>
        <taxon>fabids</taxon>
        <taxon>Fagales</taxon>
        <taxon>Fagaceae</taxon>
        <taxon>Lithocarpus</taxon>
    </lineage>
</organism>
<proteinExistence type="predicted"/>
<name>A0AAW2CIB5_9ROSI</name>
<feature type="compositionally biased region" description="Basic and acidic residues" evidence="1">
    <location>
        <begin position="172"/>
        <end position="181"/>
    </location>
</feature>
<keyword evidence="3" id="KW-1185">Reference proteome</keyword>
<reference evidence="2 3" key="1">
    <citation type="submission" date="2024-01" db="EMBL/GenBank/DDBJ databases">
        <title>A telomere-to-telomere, gap-free genome of sweet tea (Lithocarpus litseifolius).</title>
        <authorList>
            <person name="Zhou J."/>
        </authorList>
    </citation>
    <scope>NUCLEOTIDE SEQUENCE [LARGE SCALE GENOMIC DNA]</scope>
    <source>
        <strain evidence="2">Zhou-2022a</strain>
        <tissue evidence="2">Leaf</tissue>
    </source>
</reference>
<dbReference type="AlphaFoldDB" id="A0AAW2CIB5"/>
<feature type="compositionally biased region" description="Basic and acidic residues" evidence="1">
    <location>
        <begin position="128"/>
        <end position="141"/>
    </location>
</feature>
<protein>
    <submittedName>
        <fullName evidence="2">Uncharacterized protein</fullName>
    </submittedName>
</protein>
<feature type="region of interest" description="Disordered" evidence="1">
    <location>
        <begin position="110"/>
        <end position="183"/>
    </location>
</feature>
<evidence type="ECO:0000256" key="1">
    <source>
        <dbReference type="SAM" id="MobiDB-lite"/>
    </source>
</evidence>
<evidence type="ECO:0000313" key="2">
    <source>
        <dbReference type="EMBL" id="KAK9997468.1"/>
    </source>
</evidence>
<gene>
    <name evidence="2" type="ORF">SO802_022154</name>
</gene>
<sequence length="304" mass="32468">MQSDLSEPNPPLLLGGKSEEGGDRNLRPEKILHGLEYDIFQCLEGNFELHSRVVVLGSDDKGRGGGTFHYKENIGAKGEAMAQNKMDPKDLLSHASNRLLQATNFCVDAKGKGDGGEEDESRGGSASVERDVGGGGEEKGKGGGVAEVTGAHGSAENEFHGEDEVGGGNEGRGQDNLEGGRGENNPRQLVLYSRLTKMSITVFAQTTAAVIALQFSGDRISILIAVVLCNKADYICCSSAIVLRSWRPDIACILGRIGSLAAELGCRCFKAPILLDYTIPLEFVGNSRTRVELAFCLQYYVEGV</sequence>
<dbReference type="Proteomes" id="UP001459277">
    <property type="component" value="Unassembled WGS sequence"/>
</dbReference>
<comment type="caution">
    <text evidence="2">The sequence shown here is derived from an EMBL/GenBank/DDBJ whole genome shotgun (WGS) entry which is preliminary data.</text>
</comment>
<dbReference type="EMBL" id="JAZDWU010000007">
    <property type="protein sequence ID" value="KAK9997468.1"/>
    <property type="molecule type" value="Genomic_DNA"/>
</dbReference>
<accession>A0AAW2CIB5</accession>
<evidence type="ECO:0000313" key="3">
    <source>
        <dbReference type="Proteomes" id="UP001459277"/>
    </source>
</evidence>